<gene>
    <name evidence="3" type="ORF">GE300_12850</name>
</gene>
<comment type="caution">
    <text evidence="3">The sequence shown here is derived from an EMBL/GenBank/DDBJ whole genome shotgun (WGS) entry which is preliminary data.</text>
</comment>
<dbReference type="PANTHER" id="PTHR30035:SF3">
    <property type="entry name" value="INTERMEMBRANE PHOSPHOLIPID TRANSPORT SYSTEM LIPOPROTEIN MLAA"/>
    <property type="match status" value="1"/>
</dbReference>
<name>A0A6L5Z1S6_9RHOB</name>
<protein>
    <submittedName>
        <fullName evidence="3">VacJ family lipoprotein</fullName>
    </submittedName>
</protein>
<dbReference type="PANTHER" id="PTHR30035">
    <property type="entry name" value="LIPOPROTEIN VACJ-RELATED"/>
    <property type="match status" value="1"/>
</dbReference>
<dbReference type="AlphaFoldDB" id="A0A6L5Z1S6"/>
<proteinExistence type="inferred from homology"/>
<evidence type="ECO:0000256" key="2">
    <source>
        <dbReference type="ARBA" id="ARBA00022729"/>
    </source>
</evidence>
<accession>A0A6L5Z1S6</accession>
<dbReference type="InterPro" id="IPR007428">
    <property type="entry name" value="MlaA"/>
</dbReference>
<evidence type="ECO:0000313" key="3">
    <source>
        <dbReference type="EMBL" id="MSU90497.1"/>
    </source>
</evidence>
<evidence type="ECO:0000313" key="4">
    <source>
        <dbReference type="Proteomes" id="UP000474957"/>
    </source>
</evidence>
<dbReference type="Proteomes" id="UP000474957">
    <property type="component" value="Unassembled WGS sequence"/>
</dbReference>
<dbReference type="PRINTS" id="PR01805">
    <property type="entry name" value="VACJLIPOPROT"/>
</dbReference>
<keyword evidence="3" id="KW-0449">Lipoprotein</keyword>
<reference evidence="3 4" key="1">
    <citation type="submission" date="2019-10" db="EMBL/GenBank/DDBJ databases">
        <title>Cognatihalovulum marinum gen. nov. sp. nov., a new member of the family Rhodobacteraceae isolated from deep seawater of the Northwest Indian Ocean.</title>
        <authorList>
            <person name="Ruan C."/>
            <person name="Wang J."/>
            <person name="Zheng X."/>
            <person name="Song L."/>
            <person name="Zhu Y."/>
            <person name="Huang Y."/>
            <person name="Lu Z."/>
            <person name="Du W."/>
            <person name="Huang L."/>
            <person name="Dai X."/>
        </authorList>
    </citation>
    <scope>NUCLEOTIDE SEQUENCE [LARGE SCALE GENOMIC DNA]</scope>
    <source>
        <strain evidence="3 4">2CG4</strain>
    </source>
</reference>
<dbReference type="RefSeq" id="WP_154446983.1">
    <property type="nucleotide sequence ID" value="NZ_WIND01000009.1"/>
</dbReference>
<dbReference type="Pfam" id="PF04333">
    <property type="entry name" value="MlaA"/>
    <property type="match status" value="1"/>
</dbReference>
<dbReference type="GO" id="GO:0016020">
    <property type="term" value="C:membrane"/>
    <property type="evidence" value="ECO:0007669"/>
    <property type="project" value="InterPro"/>
</dbReference>
<comment type="similarity">
    <text evidence="1">Belongs to the MlaA family.</text>
</comment>
<evidence type="ECO:0000256" key="1">
    <source>
        <dbReference type="ARBA" id="ARBA00010634"/>
    </source>
</evidence>
<organism evidence="3 4">
    <name type="scientific">Halovulum marinum</name>
    <dbReference type="NCBI Taxonomy" id="2662447"/>
    <lineage>
        <taxon>Bacteria</taxon>
        <taxon>Pseudomonadati</taxon>
        <taxon>Pseudomonadota</taxon>
        <taxon>Alphaproteobacteria</taxon>
        <taxon>Rhodobacterales</taxon>
        <taxon>Paracoccaceae</taxon>
        <taxon>Halovulum</taxon>
    </lineage>
</organism>
<sequence length="248" mass="26506">MIDSQNSAGRAAVVLLALAAGACTQPPGDTANAADPYERTNRAIHAFNKRLDTNVLKPGSETYVQVVPQPVRDGVLNAANNLQQPLNFVNHVLQGDIEDAASSAFRFGLNTFFGVGGLADPADDAGLYDRPTDFGETLAVWGIDSGPYIELPVFGPSTVRDGVGLVAGFVADPLGWTELRDYSGYFIALEAANALQQRSDYARLIESLLYESADSYNAARIAYLQNRSASLNQGAPAAEDLEDPYAFE</sequence>
<keyword evidence="2" id="KW-0732">Signal</keyword>
<dbReference type="EMBL" id="WIND01000009">
    <property type="protein sequence ID" value="MSU90497.1"/>
    <property type="molecule type" value="Genomic_DNA"/>
</dbReference>
<keyword evidence="4" id="KW-1185">Reference proteome</keyword>
<dbReference type="GO" id="GO:0120010">
    <property type="term" value="P:intermembrane phospholipid transfer"/>
    <property type="evidence" value="ECO:0007669"/>
    <property type="project" value="TreeGrafter"/>
</dbReference>